<dbReference type="PANTHER" id="PTHR30055">
    <property type="entry name" value="HTH-TYPE TRANSCRIPTIONAL REGULATOR RUTR"/>
    <property type="match status" value="1"/>
</dbReference>
<dbReference type="Gene3D" id="1.10.357.10">
    <property type="entry name" value="Tetracycline Repressor, domain 2"/>
    <property type="match status" value="1"/>
</dbReference>
<dbReference type="Proteomes" id="UP000247811">
    <property type="component" value="Unassembled WGS sequence"/>
</dbReference>
<sequence>MDSLSRQSGTAPAGTGSRSCRSISTGTASQKTREKLLDAAEELFLKQGFSCTTQENIAEIAGLSRGAFRWHFDSKCSILRAVLERRLWLAEYPAKSSIDEEAAEISEHLAKLALKPLQHLDDEVRLLRLMGVIRNSECHSLLIDPAWNEKLISSHRANEICTLIQALKLEGRLEQTVDPQYAALGLLAIGHGLAAQCSLGLGSDAAIASGRLAVKTYLDGLGLVISKN</sequence>
<dbReference type="GO" id="GO:0003700">
    <property type="term" value="F:DNA-binding transcription factor activity"/>
    <property type="evidence" value="ECO:0007669"/>
    <property type="project" value="TreeGrafter"/>
</dbReference>
<feature type="domain" description="HTH tetR-type" evidence="4">
    <location>
        <begin position="30"/>
        <end position="90"/>
    </location>
</feature>
<comment type="caution">
    <text evidence="5">The sequence shown here is derived from an EMBL/GenBank/DDBJ whole genome shotgun (WGS) entry which is preliminary data.</text>
</comment>
<dbReference type="SUPFAM" id="SSF46689">
    <property type="entry name" value="Homeodomain-like"/>
    <property type="match status" value="1"/>
</dbReference>
<dbReference type="PRINTS" id="PR00455">
    <property type="entry name" value="HTHTETR"/>
</dbReference>
<keyword evidence="6" id="KW-1185">Reference proteome</keyword>
<evidence type="ECO:0000256" key="2">
    <source>
        <dbReference type="PROSITE-ProRule" id="PRU00335"/>
    </source>
</evidence>
<dbReference type="EMBL" id="QJJS01000028">
    <property type="protein sequence ID" value="PXW91975.1"/>
    <property type="molecule type" value="Genomic_DNA"/>
</dbReference>
<evidence type="ECO:0000313" key="5">
    <source>
        <dbReference type="EMBL" id="PXW91975.1"/>
    </source>
</evidence>
<evidence type="ECO:0000256" key="1">
    <source>
        <dbReference type="ARBA" id="ARBA00023125"/>
    </source>
</evidence>
<dbReference type="InterPro" id="IPR009057">
    <property type="entry name" value="Homeodomain-like_sf"/>
</dbReference>
<dbReference type="InterPro" id="IPR050109">
    <property type="entry name" value="HTH-type_TetR-like_transc_reg"/>
</dbReference>
<dbReference type="Pfam" id="PF00440">
    <property type="entry name" value="TetR_N"/>
    <property type="match status" value="1"/>
</dbReference>
<protein>
    <submittedName>
        <fullName evidence="5">TetR family transcriptional regulator</fullName>
    </submittedName>
</protein>
<evidence type="ECO:0000256" key="3">
    <source>
        <dbReference type="SAM" id="MobiDB-lite"/>
    </source>
</evidence>
<accession>A0A318GU72</accession>
<dbReference type="OrthoDB" id="5816932at2"/>
<dbReference type="GO" id="GO:0000976">
    <property type="term" value="F:transcription cis-regulatory region binding"/>
    <property type="evidence" value="ECO:0007669"/>
    <property type="project" value="TreeGrafter"/>
</dbReference>
<evidence type="ECO:0000313" key="6">
    <source>
        <dbReference type="Proteomes" id="UP000247811"/>
    </source>
</evidence>
<dbReference type="InterPro" id="IPR001647">
    <property type="entry name" value="HTH_TetR"/>
</dbReference>
<dbReference type="PROSITE" id="PS50977">
    <property type="entry name" value="HTH_TETR_2"/>
    <property type="match status" value="1"/>
</dbReference>
<dbReference type="PANTHER" id="PTHR30055:SF209">
    <property type="entry name" value="POSSIBLE TRANSCRIPTIONAL REGULATORY PROTEIN (PROBABLY TETR-FAMILY)"/>
    <property type="match status" value="1"/>
</dbReference>
<gene>
    <name evidence="5" type="ORF">C7444_12822</name>
</gene>
<name>A0A318GU72_9BURK</name>
<organism evidence="5 6">
    <name type="scientific">Sphaerotilus hippei</name>
    <dbReference type="NCBI Taxonomy" id="744406"/>
    <lineage>
        <taxon>Bacteria</taxon>
        <taxon>Pseudomonadati</taxon>
        <taxon>Pseudomonadota</taxon>
        <taxon>Betaproteobacteria</taxon>
        <taxon>Burkholderiales</taxon>
        <taxon>Sphaerotilaceae</taxon>
        <taxon>Sphaerotilus</taxon>
    </lineage>
</organism>
<proteinExistence type="predicted"/>
<evidence type="ECO:0000259" key="4">
    <source>
        <dbReference type="PROSITE" id="PS50977"/>
    </source>
</evidence>
<feature type="region of interest" description="Disordered" evidence="3">
    <location>
        <begin position="1"/>
        <end position="27"/>
    </location>
</feature>
<dbReference type="RefSeq" id="WP_110402470.1">
    <property type="nucleotide sequence ID" value="NZ_QJJS01000028.1"/>
</dbReference>
<reference evidence="5 6" key="1">
    <citation type="submission" date="2018-05" db="EMBL/GenBank/DDBJ databases">
        <title>Genomic Encyclopedia of Type Strains, Phase IV (KMG-IV): sequencing the most valuable type-strain genomes for metagenomic binning, comparative biology and taxonomic classification.</title>
        <authorList>
            <person name="Goeker M."/>
        </authorList>
    </citation>
    <scope>NUCLEOTIDE SEQUENCE [LARGE SCALE GENOMIC DNA]</scope>
    <source>
        <strain evidence="5 6">DSM 566</strain>
    </source>
</reference>
<dbReference type="AlphaFoldDB" id="A0A318GU72"/>
<keyword evidence="1 2" id="KW-0238">DNA-binding</keyword>
<feature type="DNA-binding region" description="H-T-H motif" evidence="2">
    <location>
        <begin position="53"/>
        <end position="72"/>
    </location>
</feature>